<comment type="subcellular location">
    <subcellularLocation>
        <location evidence="1">Cell envelope</location>
    </subcellularLocation>
</comment>
<dbReference type="SUPFAM" id="SSF53850">
    <property type="entry name" value="Periplasmic binding protein-like II"/>
    <property type="match status" value="1"/>
</dbReference>
<dbReference type="PANTHER" id="PTHR30290">
    <property type="entry name" value="PERIPLASMIC BINDING COMPONENT OF ABC TRANSPORTER"/>
    <property type="match status" value="1"/>
</dbReference>
<dbReference type="PIRSF" id="PIRSF002741">
    <property type="entry name" value="MppA"/>
    <property type="match status" value="1"/>
</dbReference>
<sequence>MIRMAILALFLLLAGCGTQDPRLESAKMEEAPSMEELTEIQDQQRLEELEQIRANMEPDTLVLGATNPVGLHPFSHMDYSLYQVMKLFYDGLFRLDKDLRPVPHLVENYSFSADYRILTLDLRPDVAFHDGTPLRASDVVYSYELMRSNPANPYYGKALEKVASYAAIGERQVRITYSQPNYLGLYYLHYPIVSRSYMTDARRYNPMVPMGTGPYRMVSFQRHQSMELEANEAWFPGSPKLKKIRVRIFRHPEQAMTAFSGNAVDLVFPQTYVWYDYSEDSSQEMVEYPSNRYKMLLVNQGNRYLADPAFRRVLSRSIPREDMAKDIYLDHSVPQEYPGTPGGWLFKGTLGEVRQQEQSLAREDPPFDTSLVPQGQSFTLLAKSGDKTMELEALALQAHFKELGYTLLVRFLGEAEHAAALQARSYDLALVEGKYADGPEYKDLFGTGGRYNRTGYSSPVLDNALDRMDRSAGEDAFKAAYVDFSVSFQREVPAIMLYSINNPIIYKSFVQGEISPNPMHALDGLPGVELRKLP</sequence>
<name>A0A7X5KN96_9FIRM</name>
<dbReference type="GO" id="GO:0043190">
    <property type="term" value="C:ATP-binding cassette (ABC) transporter complex"/>
    <property type="evidence" value="ECO:0007669"/>
    <property type="project" value="InterPro"/>
</dbReference>
<dbReference type="RefSeq" id="WP_162371350.1">
    <property type="nucleotide sequence ID" value="NZ_JAAEEH010000049.1"/>
</dbReference>
<dbReference type="GO" id="GO:0015833">
    <property type="term" value="P:peptide transport"/>
    <property type="evidence" value="ECO:0007669"/>
    <property type="project" value="TreeGrafter"/>
</dbReference>
<dbReference type="EMBL" id="JAAEEH010000049">
    <property type="protein sequence ID" value="NDL68629.1"/>
    <property type="molecule type" value="Genomic_DNA"/>
</dbReference>
<dbReference type="AlphaFoldDB" id="A0A7X5KN96"/>
<organism evidence="6 7">
    <name type="scientific">Anaerotalea alkaliphila</name>
    <dbReference type="NCBI Taxonomy" id="2662126"/>
    <lineage>
        <taxon>Bacteria</taxon>
        <taxon>Bacillati</taxon>
        <taxon>Bacillota</taxon>
        <taxon>Clostridia</taxon>
        <taxon>Eubacteriales</taxon>
        <taxon>Anaerotalea</taxon>
    </lineage>
</organism>
<keyword evidence="4" id="KW-0732">Signal</keyword>
<dbReference type="Proteomes" id="UP000461585">
    <property type="component" value="Unassembled WGS sequence"/>
</dbReference>
<dbReference type="InterPro" id="IPR039424">
    <property type="entry name" value="SBP_5"/>
</dbReference>
<comment type="caution">
    <text evidence="6">The sequence shown here is derived from an EMBL/GenBank/DDBJ whole genome shotgun (WGS) entry which is preliminary data.</text>
</comment>
<gene>
    <name evidence="6" type="ORF">GXN74_12860</name>
</gene>
<dbReference type="Gene3D" id="3.90.76.10">
    <property type="entry name" value="Dipeptide-binding Protein, Domain 1"/>
    <property type="match status" value="1"/>
</dbReference>
<evidence type="ECO:0000256" key="2">
    <source>
        <dbReference type="ARBA" id="ARBA00005695"/>
    </source>
</evidence>
<dbReference type="GO" id="GO:1904680">
    <property type="term" value="F:peptide transmembrane transporter activity"/>
    <property type="evidence" value="ECO:0007669"/>
    <property type="project" value="TreeGrafter"/>
</dbReference>
<evidence type="ECO:0000256" key="3">
    <source>
        <dbReference type="ARBA" id="ARBA00022448"/>
    </source>
</evidence>
<evidence type="ECO:0000313" key="7">
    <source>
        <dbReference type="Proteomes" id="UP000461585"/>
    </source>
</evidence>
<keyword evidence="7" id="KW-1185">Reference proteome</keyword>
<keyword evidence="3" id="KW-0813">Transport</keyword>
<evidence type="ECO:0000259" key="5">
    <source>
        <dbReference type="Pfam" id="PF00496"/>
    </source>
</evidence>
<dbReference type="GO" id="GO:0030313">
    <property type="term" value="C:cell envelope"/>
    <property type="evidence" value="ECO:0007669"/>
    <property type="project" value="UniProtKB-SubCell"/>
</dbReference>
<accession>A0A7X5KN96</accession>
<dbReference type="PROSITE" id="PS51257">
    <property type="entry name" value="PROKAR_LIPOPROTEIN"/>
    <property type="match status" value="1"/>
</dbReference>
<comment type="similarity">
    <text evidence="2">Belongs to the bacterial solute-binding protein 5 family.</text>
</comment>
<dbReference type="GO" id="GO:0042597">
    <property type="term" value="C:periplasmic space"/>
    <property type="evidence" value="ECO:0007669"/>
    <property type="project" value="UniProtKB-ARBA"/>
</dbReference>
<evidence type="ECO:0000256" key="4">
    <source>
        <dbReference type="ARBA" id="ARBA00022729"/>
    </source>
</evidence>
<proteinExistence type="inferred from homology"/>
<reference evidence="6 7" key="1">
    <citation type="submission" date="2020-01" db="EMBL/GenBank/DDBJ databases">
        <title>Anaeroalcalibacter tamaniensis gen. nov., sp. nov., moderately halophilic strictly anaerobic fermenter bacterium from mud volcano of Taman peninsula.</title>
        <authorList>
            <person name="Frolova A."/>
            <person name="Merkel A.Y."/>
            <person name="Slobodkin A.I."/>
        </authorList>
    </citation>
    <scope>NUCLEOTIDE SEQUENCE [LARGE SCALE GENOMIC DNA]</scope>
    <source>
        <strain evidence="6 7">F-3ap</strain>
    </source>
</reference>
<dbReference type="Pfam" id="PF00496">
    <property type="entry name" value="SBP_bac_5"/>
    <property type="match status" value="1"/>
</dbReference>
<dbReference type="InterPro" id="IPR000914">
    <property type="entry name" value="SBP_5_dom"/>
</dbReference>
<dbReference type="Gene3D" id="3.40.190.10">
    <property type="entry name" value="Periplasmic binding protein-like II"/>
    <property type="match status" value="1"/>
</dbReference>
<dbReference type="InterPro" id="IPR030678">
    <property type="entry name" value="Peptide/Ni-bd"/>
</dbReference>
<dbReference type="Gene3D" id="3.10.105.10">
    <property type="entry name" value="Dipeptide-binding Protein, Domain 3"/>
    <property type="match status" value="1"/>
</dbReference>
<dbReference type="CDD" id="cd00995">
    <property type="entry name" value="PBP2_NikA_DppA_OppA_like"/>
    <property type="match status" value="1"/>
</dbReference>
<evidence type="ECO:0000313" key="6">
    <source>
        <dbReference type="EMBL" id="NDL68629.1"/>
    </source>
</evidence>
<evidence type="ECO:0000256" key="1">
    <source>
        <dbReference type="ARBA" id="ARBA00004196"/>
    </source>
</evidence>
<protein>
    <submittedName>
        <fullName evidence="6">ABC transporter substrate-binding protein</fullName>
    </submittedName>
</protein>
<dbReference type="PANTHER" id="PTHR30290:SF10">
    <property type="entry name" value="PERIPLASMIC OLIGOPEPTIDE-BINDING PROTEIN-RELATED"/>
    <property type="match status" value="1"/>
</dbReference>
<feature type="domain" description="Solute-binding protein family 5" evidence="5">
    <location>
        <begin position="101"/>
        <end position="439"/>
    </location>
</feature>